<dbReference type="EMBL" id="KN667122">
    <property type="protein sequence ID" value="KHN07290.1"/>
    <property type="molecule type" value="Genomic_DNA"/>
</dbReference>
<dbReference type="Proteomes" id="UP000053555">
    <property type="component" value="Unassembled WGS sequence"/>
</dbReference>
<evidence type="ECO:0000313" key="1">
    <source>
        <dbReference type="EMBL" id="KHN07290.1"/>
    </source>
</evidence>
<dbReference type="AlphaFoldDB" id="A0A0B2PDG0"/>
<gene>
    <name evidence="1" type="ORF">glysoja_027380</name>
</gene>
<name>A0A0B2PDG0_GLYSO</name>
<accession>A0A0B2PDG0</accession>
<proteinExistence type="predicted"/>
<sequence length="187" mass="20237">MCTYFGIIKNRRDVLIGFGGLYGASTLTNNNNPPLAIAARVLPPDLKTHQLLRPRSSTIVDFKLPSPRTALRGSLTLTSKSTTLGYSSLGTAGMLSQVGNFQGSSLEALIVLEMNLNLAGTFENVPHAPVHSWTGQRESLTVRTGESSILLRETPFSILTTPTWIGCEAYGKQYRVEKEGISLTLIG</sequence>
<organism evidence="1">
    <name type="scientific">Glycine soja</name>
    <name type="common">Wild soybean</name>
    <dbReference type="NCBI Taxonomy" id="3848"/>
    <lineage>
        <taxon>Eukaryota</taxon>
        <taxon>Viridiplantae</taxon>
        <taxon>Streptophyta</taxon>
        <taxon>Embryophyta</taxon>
        <taxon>Tracheophyta</taxon>
        <taxon>Spermatophyta</taxon>
        <taxon>Magnoliopsida</taxon>
        <taxon>eudicotyledons</taxon>
        <taxon>Gunneridae</taxon>
        <taxon>Pentapetalae</taxon>
        <taxon>rosids</taxon>
        <taxon>fabids</taxon>
        <taxon>Fabales</taxon>
        <taxon>Fabaceae</taxon>
        <taxon>Papilionoideae</taxon>
        <taxon>50 kb inversion clade</taxon>
        <taxon>NPAAA clade</taxon>
        <taxon>indigoferoid/millettioid clade</taxon>
        <taxon>Phaseoleae</taxon>
        <taxon>Glycine</taxon>
        <taxon>Glycine subgen. Soja</taxon>
    </lineage>
</organism>
<protein>
    <submittedName>
        <fullName evidence="1">Uncharacterized protein</fullName>
    </submittedName>
</protein>
<reference evidence="1" key="1">
    <citation type="submission" date="2014-07" db="EMBL/GenBank/DDBJ databases">
        <title>Identification of a novel salt tolerance gene in wild soybean by whole-genome sequencing.</title>
        <authorList>
            <person name="Lam H.-M."/>
            <person name="Qi X."/>
            <person name="Li M.-W."/>
            <person name="Liu X."/>
            <person name="Xie M."/>
            <person name="Ni M."/>
            <person name="Xu X."/>
        </authorList>
    </citation>
    <scope>NUCLEOTIDE SEQUENCE [LARGE SCALE GENOMIC DNA]</scope>
    <source>
        <tissue evidence="1">Root</tissue>
    </source>
</reference>